<dbReference type="Pfam" id="PF05103">
    <property type="entry name" value="DivIVA"/>
    <property type="match status" value="1"/>
</dbReference>
<evidence type="ECO:0000256" key="5">
    <source>
        <dbReference type="ARBA" id="ARBA00023306"/>
    </source>
</evidence>
<evidence type="ECO:0000256" key="3">
    <source>
        <dbReference type="ARBA" id="ARBA00022618"/>
    </source>
</evidence>
<keyword evidence="5" id="KW-0131">Cell cycle</keyword>
<keyword evidence="4 6" id="KW-0175">Coiled coil</keyword>
<sequence length="89" mass="10433">MKEQFEQMFVEMKNKTFNTQINGYDASEVDDFIDHIYKQLRGISDACAILEKEKNGIEIEIHNLKENLVACQIKNEFLEAQGSYNERNK</sequence>
<comment type="subcellular location">
    <subcellularLocation>
        <location evidence="1">Cytoplasm</location>
    </subcellularLocation>
</comment>
<dbReference type="GO" id="GO:0051301">
    <property type="term" value="P:cell division"/>
    <property type="evidence" value="ECO:0007669"/>
    <property type="project" value="UniProtKB-KW"/>
</dbReference>
<protein>
    <submittedName>
        <fullName evidence="7">DivIVA domain-containing protein</fullName>
    </submittedName>
</protein>
<keyword evidence="2" id="KW-0963">Cytoplasm</keyword>
<evidence type="ECO:0000256" key="2">
    <source>
        <dbReference type="ARBA" id="ARBA00022490"/>
    </source>
</evidence>
<comment type="caution">
    <text evidence="7">The sequence shown here is derived from an EMBL/GenBank/DDBJ whole genome shotgun (WGS) entry which is preliminary data.</text>
</comment>
<evidence type="ECO:0000313" key="8">
    <source>
        <dbReference type="Proteomes" id="UP000295518"/>
    </source>
</evidence>
<reference evidence="7 8" key="1">
    <citation type="submission" date="2019-03" db="EMBL/GenBank/DDBJ databases">
        <title>Genomic Encyclopedia of Archaeal and Bacterial Type Strains, Phase II (KMG-II): from individual species to whole genera.</title>
        <authorList>
            <person name="Goeker M."/>
        </authorList>
    </citation>
    <scope>NUCLEOTIDE SEQUENCE [LARGE SCALE GENOMIC DNA]</scope>
    <source>
        <strain evidence="7 8">ATCC 700618</strain>
    </source>
</reference>
<name>A0A4R6IHT4_9MOLU</name>
<organism evidence="7 8">
    <name type="scientific">Mycoplasma testudineum</name>
    <dbReference type="NCBI Taxonomy" id="244584"/>
    <lineage>
        <taxon>Bacteria</taxon>
        <taxon>Bacillati</taxon>
        <taxon>Mycoplasmatota</taxon>
        <taxon>Mollicutes</taxon>
        <taxon>Mycoplasmataceae</taxon>
        <taxon>Mycoplasma</taxon>
    </lineage>
</organism>
<evidence type="ECO:0000313" key="7">
    <source>
        <dbReference type="EMBL" id="TDO21175.1"/>
    </source>
</evidence>
<dbReference type="InterPro" id="IPR019933">
    <property type="entry name" value="DivIVA_domain"/>
</dbReference>
<gene>
    <name evidence="7" type="ORF">EI74_0206</name>
</gene>
<dbReference type="EMBL" id="SNWN01000009">
    <property type="protein sequence ID" value="TDO21175.1"/>
    <property type="molecule type" value="Genomic_DNA"/>
</dbReference>
<keyword evidence="8" id="KW-1185">Reference proteome</keyword>
<dbReference type="Gene3D" id="6.10.250.660">
    <property type="match status" value="1"/>
</dbReference>
<dbReference type="RefSeq" id="WP_094254312.1">
    <property type="nucleotide sequence ID" value="NZ_NNCE01000001.1"/>
</dbReference>
<keyword evidence="3" id="KW-0132">Cell division</keyword>
<dbReference type="OrthoDB" id="9815492at2"/>
<dbReference type="AlphaFoldDB" id="A0A4R6IHT4"/>
<dbReference type="NCBIfam" id="TIGR03544">
    <property type="entry name" value="DivI1A_domain"/>
    <property type="match status" value="1"/>
</dbReference>
<evidence type="ECO:0000256" key="1">
    <source>
        <dbReference type="ARBA" id="ARBA00004496"/>
    </source>
</evidence>
<dbReference type="InterPro" id="IPR007793">
    <property type="entry name" value="DivIVA_fam"/>
</dbReference>
<dbReference type="Proteomes" id="UP000295518">
    <property type="component" value="Unassembled WGS sequence"/>
</dbReference>
<dbReference type="NCBIfam" id="NF045995">
    <property type="entry name" value="MAG0865_DivIVA"/>
    <property type="match status" value="1"/>
</dbReference>
<dbReference type="GO" id="GO:0005737">
    <property type="term" value="C:cytoplasm"/>
    <property type="evidence" value="ECO:0007669"/>
    <property type="project" value="UniProtKB-SubCell"/>
</dbReference>
<proteinExistence type="predicted"/>
<accession>A0A4R6IHT4</accession>
<evidence type="ECO:0000256" key="4">
    <source>
        <dbReference type="ARBA" id="ARBA00023054"/>
    </source>
</evidence>
<feature type="coiled-coil region" evidence="6">
    <location>
        <begin position="47"/>
        <end position="81"/>
    </location>
</feature>
<evidence type="ECO:0000256" key="6">
    <source>
        <dbReference type="SAM" id="Coils"/>
    </source>
</evidence>